<accession>A0A7I8LKZ3</accession>
<dbReference type="Proteomes" id="UP000663760">
    <property type="component" value="Chromosome 18"/>
</dbReference>
<name>A0A7I8LKZ3_SPIIN</name>
<proteinExistence type="predicted"/>
<dbReference type="EMBL" id="LR746281">
    <property type="protein sequence ID" value="CAA7410552.1"/>
    <property type="molecule type" value="Genomic_DNA"/>
</dbReference>
<organism evidence="1 2">
    <name type="scientific">Spirodela intermedia</name>
    <name type="common">Intermediate duckweed</name>
    <dbReference type="NCBI Taxonomy" id="51605"/>
    <lineage>
        <taxon>Eukaryota</taxon>
        <taxon>Viridiplantae</taxon>
        <taxon>Streptophyta</taxon>
        <taxon>Embryophyta</taxon>
        <taxon>Tracheophyta</taxon>
        <taxon>Spermatophyta</taxon>
        <taxon>Magnoliopsida</taxon>
        <taxon>Liliopsida</taxon>
        <taxon>Araceae</taxon>
        <taxon>Lemnoideae</taxon>
        <taxon>Spirodela</taxon>
    </lineage>
</organism>
<sequence>MVSSFIFGANWAKCANSILTPPKWGQLGRTGLSLAKMGLALNLISSDVSDLQPQKVHLRYVEKFLILLLEIPMMDEEDKLYYFIKDL</sequence>
<gene>
    <name evidence="1" type="ORF">SI8410_18021230</name>
</gene>
<dbReference type="AlphaFoldDB" id="A0A7I8LKZ3"/>
<reference evidence="1" key="1">
    <citation type="submission" date="2020-02" db="EMBL/GenBank/DDBJ databases">
        <authorList>
            <person name="Scholz U."/>
            <person name="Mascher M."/>
            <person name="Fiebig A."/>
        </authorList>
    </citation>
    <scope>NUCLEOTIDE SEQUENCE</scope>
</reference>
<protein>
    <submittedName>
        <fullName evidence="1">Uncharacterized protein</fullName>
    </submittedName>
</protein>
<evidence type="ECO:0000313" key="2">
    <source>
        <dbReference type="Proteomes" id="UP000663760"/>
    </source>
</evidence>
<keyword evidence="2" id="KW-1185">Reference proteome</keyword>
<evidence type="ECO:0000313" key="1">
    <source>
        <dbReference type="EMBL" id="CAA7410552.1"/>
    </source>
</evidence>